<dbReference type="Gene3D" id="2.40.50.100">
    <property type="match status" value="1"/>
</dbReference>
<evidence type="ECO:0000259" key="18">
    <source>
        <dbReference type="PROSITE" id="PS50968"/>
    </source>
</evidence>
<dbReference type="GO" id="GO:0006103">
    <property type="term" value="P:2-oxoglutarate metabolic process"/>
    <property type="evidence" value="ECO:0007669"/>
    <property type="project" value="TreeGrafter"/>
</dbReference>
<evidence type="ECO:0000256" key="12">
    <source>
        <dbReference type="ARBA" id="ARBA00023284"/>
    </source>
</evidence>
<dbReference type="CDD" id="cd06849">
    <property type="entry name" value="lipoyl_domain"/>
    <property type="match status" value="1"/>
</dbReference>
<keyword evidence="9 17" id="KW-0560">Oxidoreductase</keyword>
<evidence type="ECO:0000256" key="16">
    <source>
        <dbReference type="PIRSR" id="PIRSR000350-4"/>
    </source>
</evidence>
<evidence type="ECO:0000256" key="17">
    <source>
        <dbReference type="RuleBase" id="RU003692"/>
    </source>
</evidence>
<dbReference type="Proteomes" id="UP000664545">
    <property type="component" value="Unassembled WGS sequence"/>
</dbReference>
<dbReference type="PROSITE" id="PS00076">
    <property type="entry name" value="PYRIDINE_REDOX_1"/>
    <property type="match status" value="1"/>
</dbReference>
<feature type="binding site" evidence="15">
    <location>
        <position position="429"/>
    </location>
    <ligand>
        <name>FAD</name>
        <dbReference type="ChEBI" id="CHEBI:57692"/>
    </ligand>
</feature>
<dbReference type="GO" id="GO:0005737">
    <property type="term" value="C:cytoplasm"/>
    <property type="evidence" value="ECO:0007669"/>
    <property type="project" value="UniProtKB-SubCell"/>
</dbReference>
<feature type="binding site" evidence="15">
    <location>
        <position position="389"/>
    </location>
    <ligand>
        <name>NAD(+)</name>
        <dbReference type="ChEBI" id="CHEBI:57540"/>
    </ligand>
</feature>
<keyword evidence="15" id="KW-0547">Nucleotide-binding</keyword>
<comment type="subcellular location">
    <subcellularLocation>
        <location evidence="1">Cytoplasm</location>
    </subcellularLocation>
</comment>
<gene>
    <name evidence="19" type="primary">lpdA</name>
    <name evidence="19" type="ORF">JYB65_07050</name>
</gene>
<dbReference type="InterPro" id="IPR050151">
    <property type="entry name" value="Class-I_Pyr_Nuc-Dis_Oxidored"/>
</dbReference>
<feature type="binding site" evidence="15">
    <location>
        <position position="242"/>
    </location>
    <ligand>
        <name>FAD</name>
        <dbReference type="ChEBI" id="CHEBI:57692"/>
    </ligand>
</feature>
<evidence type="ECO:0000256" key="4">
    <source>
        <dbReference type="ARBA" id="ARBA00016961"/>
    </source>
</evidence>
<feature type="disulfide bond" description="Redox-active" evidence="16">
    <location>
        <begin position="167"/>
        <end position="172"/>
    </location>
</feature>
<keyword evidence="20" id="KW-1185">Reference proteome</keyword>
<feature type="binding site" evidence="15">
    <location>
        <begin position="435"/>
        <end position="438"/>
    </location>
    <ligand>
        <name>FAD</name>
        <dbReference type="ChEBI" id="CHEBI:57692"/>
    </ligand>
</feature>
<feature type="binding site" evidence="15">
    <location>
        <begin position="303"/>
        <end position="310"/>
    </location>
    <ligand>
        <name>NAD(+)</name>
        <dbReference type="ChEBI" id="CHEBI:57540"/>
    </ligand>
</feature>
<comment type="miscellaneous">
    <text evidence="17">The active site is a redox-active disulfide bond.</text>
</comment>
<evidence type="ECO:0000256" key="2">
    <source>
        <dbReference type="ARBA" id="ARBA00007532"/>
    </source>
</evidence>
<accession>A0A939IJ21</accession>
<dbReference type="InterPro" id="IPR006258">
    <property type="entry name" value="Lipoamide_DH"/>
</dbReference>
<dbReference type="InterPro" id="IPR001100">
    <property type="entry name" value="Pyr_nuc-diS_OxRdtase"/>
</dbReference>
<dbReference type="SUPFAM" id="SSF51230">
    <property type="entry name" value="Single hybrid motif"/>
    <property type="match status" value="1"/>
</dbReference>
<comment type="cofactor">
    <cofactor evidence="15 17">
        <name>FAD</name>
        <dbReference type="ChEBI" id="CHEBI:57692"/>
    </cofactor>
    <text evidence="15 17">Binds 1 FAD per subunit.</text>
</comment>
<evidence type="ECO:0000256" key="8">
    <source>
        <dbReference type="ARBA" id="ARBA00022827"/>
    </source>
</evidence>
<reference evidence="19" key="1">
    <citation type="submission" date="2021-02" db="EMBL/GenBank/DDBJ databases">
        <title>Abyssanaerobacter marinus gen.nov., sp., nov, anaerobic bacterium isolated from the Onnuri vent field of Indian Ocean and suggestion of Mogibacteriaceae fam. nov., and proposal of reclassification of ambiguous this family's genus member.</title>
        <authorList>
            <person name="Kim Y.J."/>
            <person name="Yang J.-A."/>
        </authorList>
    </citation>
    <scope>NUCLEOTIDE SEQUENCE</scope>
    <source>
        <strain evidence="19">DSM 2634</strain>
    </source>
</reference>
<dbReference type="PANTHER" id="PTHR22912:SF217">
    <property type="entry name" value="DIHYDROLIPOYL DEHYDROGENASE"/>
    <property type="match status" value="1"/>
</dbReference>
<keyword evidence="7" id="KW-0450">Lipoyl</keyword>
<dbReference type="InterPro" id="IPR036188">
    <property type="entry name" value="FAD/NAD-bd_sf"/>
</dbReference>
<dbReference type="Pfam" id="PF02852">
    <property type="entry name" value="Pyr_redox_dim"/>
    <property type="match status" value="1"/>
</dbReference>
<keyword evidence="10 15" id="KW-0520">NAD</keyword>
<dbReference type="SUPFAM" id="SSF51905">
    <property type="entry name" value="FAD/NAD(P)-binding domain"/>
    <property type="match status" value="1"/>
</dbReference>
<dbReference type="InterPro" id="IPR003016">
    <property type="entry name" value="2-oxoA_DH_lipoyl-BS"/>
</dbReference>
<evidence type="ECO:0000256" key="3">
    <source>
        <dbReference type="ARBA" id="ARBA00012608"/>
    </source>
</evidence>
<dbReference type="Gene3D" id="3.50.50.60">
    <property type="entry name" value="FAD/NAD(P)-binding domain"/>
    <property type="match status" value="2"/>
</dbReference>
<feature type="active site" description="Proton acceptor" evidence="14">
    <location>
        <position position="561"/>
    </location>
</feature>
<comment type="caution">
    <text evidence="19">The sequence shown here is derived from an EMBL/GenBank/DDBJ whole genome shotgun (WGS) entry which is preliminary data.</text>
</comment>
<dbReference type="InterPro" id="IPR012999">
    <property type="entry name" value="Pyr_OxRdtase_I_AS"/>
</dbReference>
<dbReference type="InterPro" id="IPR011053">
    <property type="entry name" value="Single_hybrid_motif"/>
</dbReference>
<dbReference type="EMBL" id="JAFJZZ010000002">
    <property type="protein sequence ID" value="MBN7773114.1"/>
    <property type="molecule type" value="Genomic_DNA"/>
</dbReference>
<evidence type="ECO:0000256" key="13">
    <source>
        <dbReference type="ARBA" id="ARBA00049187"/>
    </source>
</evidence>
<dbReference type="InterPro" id="IPR004099">
    <property type="entry name" value="Pyr_nucl-diS_OxRdtase_dimer"/>
</dbReference>
<dbReference type="GO" id="GO:0050660">
    <property type="term" value="F:flavin adenine dinucleotide binding"/>
    <property type="evidence" value="ECO:0007669"/>
    <property type="project" value="InterPro"/>
</dbReference>
<protein>
    <recommendedName>
        <fullName evidence="4 17">Dihydrolipoyl dehydrogenase</fullName>
        <ecNumber evidence="3 17">1.8.1.4</ecNumber>
    </recommendedName>
</protein>
<dbReference type="InterPro" id="IPR000089">
    <property type="entry name" value="Biotin_lipoyl"/>
</dbReference>
<dbReference type="NCBIfam" id="TIGR01350">
    <property type="entry name" value="lipoamide_DH"/>
    <property type="match status" value="1"/>
</dbReference>
<dbReference type="Pfam" id="PF00364">
    <property type="entry name" value="Biotin_lipoyl"/>
    <property type="match status" value="1"/>
</dbReference>
<keyword evidence="8 15" id="KW-0274">FAD</keyword>
<evidence type="ECO:0000313" key="20">
    <source>
        <dbReference type="Proteomes" id="UP000664545"/>
    </source>
</evidence>
<evidence type="ECO:0000256" key="6">
    <source>
        <dbReference type="ARBA" id="ARBA00022630"/>
    </source>
</evidence>
<dbReference type="PANTHER" id="PTHR22912">
    <property type="entry name" value="DISULFIDE OXIDOREDUCTASE"/>
    <property type="match status" value="1"/>
</dbReference>
<comment type="similarity">
    <text evidence="2 17">Belongs to the class-I pyridine nucleotide-disulfide oxidoreductase family.</text>
</comment>
<dbReference type="FunFam" id="3.30.390.30:FF:000001">
    <property type="entry name" value="Dihydrolipoyl dehydrogenase"/>
    <property type="match status" value="1"/>
</dbReference>
<name>A0A939IJ21_CLOAM</name>
<feature type="binding site" evidence="15">
    <location>
        <position position="326"/>
    </location>
    <ligand>
        <name>NAD(+)</name>
        <dbReference type="ChEBI" id="CHEBI:57540"/>
    </ligand>
</feature>
<dbReference type="RefSeq" id="WP_206581950.1">
    <property type="nucleotide sequence ID" value="NZ_JAFJZZ010000002.1"/>
</dbReference>
<dbReference type="PRINTS" id="PR00411">
    <property type="entry name" value="PNDRDTASEI"/>
</dbReference>
<dbReference type="PIRSF" id="PIRSF000350">
    <property type="entry name" value="Mercury_reductase_MerA"/>
    <property type="match status" value="1"/>
</dbReference>
<dbReference type="InterPro" id="IPR023753">
    <property type="entry name" value="FAD/NAD-binding_dom"/>
</dbReference>
<keyword evidence="12 17" id="KW-0676">Redox-active center</keyword>
<evidence type="ECO:0000256" key="1">
    <source>
        <dbReference type="ARBA" id="ARBA00004496"/>
    </source>
</evidence>
<dbReference type="EC" id="1.8.1.4" evidence="3 17"/>
<dbReference type="PROSITE" id="PS00189">
    <property type="entry name" value="LIPOYL"/>
    <property type="match status" value="1"/>
</dbReference>
<feature type="binding site" evidence="15">
    <location>
        <position position="176"/>
    </location>
    <ligand>
        <name>FAD</name>
        <dbReference type="ChEBI" id="CHEBI:57692"/>
    </ligand>
</feature>
<evidence type="ECO:0000256" key="14">
    <source>
        <dbReference type="PIRSR" id="PIRSR000350-2"/>
    </source>
</evidence>
<feature type="domain" description="Lipoyl-binding" evidence="18">
    <location>
        <begin position="2"/>
        <end position="77"/>
    </location>
</feature>
<keyword evidence="11" id="KW-1015">Disulfide bond</keyword>
<comment type="catalytic activity">
    <reaction evidence="13 17">
        <text>N(6)-[(R)-dihydrolipoyl]-L-lysyl-[protein] + NAD(+) = N(6)-[(R)-lipoyl]-L-lysyl-[protein] + NADH + H(+)</text>
        <dbReference type="Rhea" id="RHEA:15045"/>
        <dbReference type="Rhea" id="RHEA-COMP:10474"/>
        <dbReference type="Rhea" id="RHEA-COMP:10475"/>
        <dbReference type="ChEBI" id="CHEBI:15378"/>
        <dbReference type="ChEBI" id="CHEBI:57540"/>
        <dbReference type="ChEBI" id="CHEBI:57945"/>
        <dbReference type="ChEBI" id="CHEBI:83099"/>
        <dbReference type="ChEBI" id="CHEBI:83100"/>
        <dbReference type="EC" id="1.8.1.4"/>
    </reaction>
</comment>
<evidence type="ECO:0000256" key="15">
    <source>
        <dbReference type="PIRSR" id="PIRSR000350-3"/>
    </source>
</evidence>
<evidence type="ECO:0000256" key="10">
    <source>
        <dbReference type="ARBA" id="ARBA00023027"/>
    </source>
</evidence>
<dbReference type="PROSITE" id="PS50968">
    <property type="entry name" value="BIOTINYL_LIPOYL"/>
    <property type="match status" value="1"/>
</dbReference>
<evidence type="ECO:0000313" key="19">
    <source>
        <dbReference type="EMBL" id="MBN7773114.1"/>
    </source>
</evidence>
<dbReference type="PRINTS" id="PR00368">
    <property type="entry name" value="FADPNR"/>
</dbReference>
<dbReference type="Pfam" id="PF07992">
    <property type="entry name" value="Pyr_redox_2"/>
    <property type="match status" value="1"/>
</dbReference>
<evidence type="ECO:0000256" key="11">
    <source>
        <dbReference type="ARBA" id="ARBA00023157"/>
    </source>
</evidence>
<dbReference type="AlphaFoldDB" id="A0A939IJ21"/>
<dbReference type="GO" id="GO:0004148">
    <property type="term" value="F:dihydrolipoyl dehydrogenase (NADH) activity"/>
    <property type="evidence" value="ECO:0007669"/>
    <property type="project" value="UniProtKB-EC"/>
</dbReference>
<dbReference type="InterPro" id="IPR016156">
    <property type="entry name" value="FAD/NAD-linked_Rdtase_dimer_sf"/>
</dbReference>
<organism evidence="19 20">
    <name type="scientific">Clostridium aminobutyricum</name>
    <dbReference type="NCBI Taxonomy" id="33953"/>
    <lineage>
        <taxon>Bacteria</taxon>
        <taxon>Bacillati</taxon>
        <taxon>Bacillota</taxon>
        <taxon>Clostridia</taxon>
        <taxon>Eubacteriales</taxon>
        <taxon>Clostridiaceae</taxon>
        <taxon>Clostridium</taxon>
    </lineage>
</organism>
<keyword evidence="6 17" id="KW-0285">Flavoprotein</keyword>
<feature type="binding site" evidence="15">
    <location>
        <begin position="266"/>
        <end position="268"/>
    </location>
    <ligand>
        <name>FAD</name>
        <dbReference type="ChEBI" id="CHEBI:57692"/>
    </ligand>
</feature>
<keyword evidence="5" id="KW-0963">Cytoplasm</keyword>
<dbReference type="Gene3D" id="3.30.390.30">
    <property type="match status" value="1"/>
</dbReference>
<evidence type="ECO:0000256" key="5">
    <source>
        <dbReference type="ARBA" id="ARBA00022490"/>
    </source>
</evidence>
<evidence type="ECO:0000256" key="9">
    <source>
        <dbReference type="ARBA" id="ARBA00023002"/>
    </source>
</evidence>
<proteinExistence type="inferred from homology"/>
<evidence type="ECO:0000256" key="7">
    <source>
        <dbReference type="ARBA" id="ARBA00022823"/>
    </source>
</evidence>
<sequence length="583" mass="61812">MAEVIIMPKLGFNMSEGKLVKWYKAEGDEVKKGENLFSIETDKTNMDIEATNDGTVRKLLIDEGDQIPVTLPIAIVATKDEDITAALEQALKDLGKDNAAENTATSLNKAEAAPASSSNHSAGLKNTNDYEVLVIGGGPGGYVAAIKAAQMGKKTAIVEKAHFGGTCLNVGCIPTKALLRSAEALNEVKESATFGVTGVDIANAKLDLKRVQERKKQVITQLVGGVQGLLKGNGVTLINGEGNLIDKNTLEAAGKKYTADYIIIATGSDVKNLPITISPKRQVLTSKEMLELSETPKTMTIIGGGVIGIEFAYFLASIGTKVTVIEFLDRILPMVDEEITAQVAANLVKMGITIHTGAKVTEITDQSVRFEKAGEVQEVEAEKVLMAVGRAPRLDGIPCEALGIKTERGAIVTDECLKTSVSNIYAIGDVNGKAMLAHTASMEGIVAVENICGHKSAMDYGKIPSAIYVQPEIASVGLTEAEAKAKYGQVKVGKFPLLANGKAKVAGEERGLVKVILEPKYGEIVGVHMYCIHATDMISEAVVAMKLEGTAEEVANAIHPHPTVSEVMHEAMHAATGKAIHFL</sequence>
<dbReference type="SUPFAM" id="SSF55424">
    <property type="entry name" value="FAD/NAD-linked reductases, dimerisation (C-terminal) domain"/>
    <property type="match status" value="1"/>
</dbReference>